<dbReference type="Proteomes" id="UP000005426">
    <property type="component" value="Unassembled WGS sequence"/>
</dbReference>
<feature type="domain" description="Anaphase-promoting complex subunit 4-like WD40" evidence="2">
    <location>
        <begin position="623"/>
        <end position="696"/>
    </location>
</feature>
<dbReference type="HOGENOM" id="CLU_000288_6_16_1"/>
<evidence type="ECO:0000313" key="5">
    <source>
        <dbReference type="Proteomes" id="UP000005426"/>
    </source>
</evidence>
<keyword evidence="1" id="KW-0677">Repeat</keyword>
<evidence type="ECO:0000313" key="4">
    <source>
        <dbReference type="EMBL" id="EHK40247.1"/>
    </source>
</evidence>
<keyword evidence="5" id="KW-1185">Reference proteome</keyword>
<proteinExistence type="predicted"/>
<dbReference type="InterPro" id="IPR015943">
    <property type="entry name" value="WD40/YVTN_repeat-like_dom_sf"/>
</dbReference>
<accession>G9P9B8</accession>
<dbReference type="SUPFAM" id="SSF50978">
    <property type="entry name" value="WD40 repeat-like"/>
    <property type="match status" value="1"/>
</dbReference>
<gene>
    <name evidence="4" type="ORF">TRIATDRAFT_21187</name>
</gene>
<dbReference type="InterPro" id="IPR036322">
    <property type="entry name" value="WD40_repeat_dom_sf"/>
</dbReference>
<dbReference type="InterPro" id="IPR024977">
    <property type="entry name" value="Apc4-like_WD40_dom"/>
</dbReference>
<dbReference type="OrthoDB" id="4897932at2759"/>
<evidence type="ECO:0000259" key="3">
    <source>
        <dbReference type="Pfam" id="PF24883"/>
    </source>
</evidence>
<dbReference type="SUPFAM" id="SSF52540">
    <property type="entry name" value="P-loop containing nucleoside triphosphate hydrolases"/>
    <property type="match status" value="1"/>
</dbReference>
<dbReference type="InterPro" id="IPR027417">
    <property type="entry name" value="P-loop_NTPase"/>
</dbReference>
<dbReference type="GeneID" id="25777583"/>
<name>G9P9B8_HYPAI</name>
<dbReference type="eggNOG" id="KOG0266">
    <property type="taxonomic scope" value="Eukaryota"/>
</dbReference>
<dbReference type="InterPro" id="IPR056884">
    <property type="entry name" value="NPHP3-like_N"/>
</dbReference>
<sequence length="698" mass="80661">TDPAHDKNRILLLKGPLLWDAFNWIFGHQEFNKWRYTKESGVFWIKGDPGKGKTMLLCGIIEDLDQSPQNANLSYFFCQATDYRINTASAVVGGLIKSLLKRHPTLLSRIREKYADEVQDELDGTNALVILCDIFETITNDPDLKDIICVVDALDECITDCKYLLDFIVKTSGHVKWLLSSRNEKDIEKGLDQIPQRLVLELKDNAEKISTSIEAYIRHHIQEIKALKHDEELQVKTLDILSSKAQGTFLWVALVVEQLHDTDRWDIENVLEEVPKDLESFYGLILDRTERLGARGQEVCRVILSIIATAKRPLHLEELLIFTNSHWKNSSHFKNTYQLQDIQDMTKTCGSILSIREDTVYFIHQSAKDYVMENAAQRIFPILHQHYKMFEASLDAMSKILEYNMYCLEDPAIHIDDVPHKDVGSDPVTSIRYCCVFWVEHLVSGYQFEGFDYQKYLKDDKKLHLFLKEKFLCWVESLTLMRNFSPQAQIALQKLKDLIDCYCCSGKNDETVQAAQLQRNIETYGLRHFVYDAYRFVRNSIESVAHWPLQLYFSAISFEQHNTTIRNVFEQTVRKRFGPSPILTIETQSYNDCIKIWSGDDGQLVHILNEESGLFDIDDCLPTFSPDSKLLACFNYSSKIRIWRLTTGKPIFLFKGTGRRKISSIALSNDPKCLIAGTSNSEICIWRIDSGQLIYRYD</sequence>
<dbReference type="Pfam" id="PF12894">
    <property type="entry name" value="ANAPC4_WD40"/>
    <property type="match status" value="1"/>
</dbReference>
<evidence type="ECO:0000256" key="1">
    <source>
        <dbReference type="ARBA" id="ARBA00022737"/>
    </source>
</evidence>
<evidence type="ECO:0000259" key="2">
    <source>
        <dbReference type="Pfam" id="PF12894"/>
    </source>
</evidence>
<comment type="caution">
    <text evidence="4">The sequence shown here is derived from an EMBL/GenBank/DDBJ whole genome shotgun (WGS) entry which is preliminary data.</text>
</comment>
<feature type="non-terminal residue" evidence="4">
    <location>
        <position position="1"/>
    </location>
</feature>
<dbReference type="AlphaFoldDB" id="G9P9B8"/>
<dbReference type="Gene3D" id="2.130.10.10">
    <property type="entry name" value="YVTN repeat-like/Quinoprotein amine dehydrogenase"/>
    <property type="match status" value="1"/>
</dbReference>
<feature type="non-terminal residue" evidence="4">
    <location>
        <position position="698"/>
    </location>
</feature>
<protein>
    <submittedName>
        <fullName evidence="4">Uncharacterized protein</fullName>
    </submittedName>
</protein>
<dbReference type="KEGG" id="tatv:25777583"/>
<reference evidence="4 5" key="1">
    <citation type="journal article" date="2011" name="Genome Biol.">
        <title>Comparative genome sequence analysis underscores mycoparasitism as the ancestral life style of Trichoderma.</title>
        <authorList>
            <person name="Kubicek C.P."/>
            <person name="Herrera-Estrella A."/>
            <person name="Seidl-Seiboth V."/>
            <person name="Martinez D.A."/>
            <person name="Druzhinina I.S."/>
            <person name="Thon M."/>
            <person name="Zeilinger S."/>
            <person name="Casas-Flores S."/>
            <person name="Horwitz B.A."/>
            <person name="Mukherjee P.K."/>
            <person name="Mukherjee M."/>
            <person name="Kredics L."/>
            <person name="Alcaraz L.D."/>
            <person name="Aerts A."/>
            <person name="Antal Z."/>
            <person name="Atanasova L."/>
            <person name="Cervantes-Badillo M.G."/>
            <person name="Challacombe J."/>
            <person name="Chertkov O."/>
            <person name="McCluskey K."/>
            <person name="Coulpier F."/>
            <person name="Deshpande N."/>
            <person name="von Doehren H."/>
            <person name="Ebbole D.J."/>
            <person name="Esquivel-Naranjo E.U."/>
            <person name="Fekete E."/>
            <person name="Flipphi M."/>
            <person name="Glaser F."/>
            <person name="Gomez-Rodriguez E.Y."/>
            <person name="Gruber S."/>
            <person name="Han C."/>
            <person name="Henrissat B."/>
            <person name="Hermosa R."/>
            <person name="Hernandez-Onate M."/>
            <person name="Karaffa L."/>
            <person name="Kosti I."/>
            <person name="Le Crom S."/>
            <person name="Lindquist E."/>
            <person name="Lucas S."/>
            <person name="Luebeck M."/>
            <person name="Luebeck P.S."/>
            <person name="Margeot A."/>
            <person name="Metz B."/>
            <person name="Misra M."/>
            <person name="Nevalainen H."/>
            <person name="Omann M."/>
            <person name="Packer N."/>
            <person name="Perrone G."/>
            <person name="Uresti-Rivera E.E."/>
            <person name="Salamov A."/>
            <person name="Schmoll M."/>
            <person name="Seiboth B."/>
            <person name="Shapiro H."/>
            <person name="Sukno S."/>
            <person name="Tamayo-Ramos J.A."/>
            <person name="Tisch D."/>
            <person name="Wiest A."/>
            <person name="Wilkinson H.H."/>
            <person name="Zhang M."/>
            <person name="Coutinho P.M."/>
            <person name="Kenerley C.M."/>
            <person name="Monte E."/>
            <person name="Baker S.E."/>
            <person name="Grigoriev I.V."/>
        </authorList>
    </citation>
    <scope>NUCLEOTIDE SEQUENCE [LARGE SCALE GENOMIC DNA]</scope>
    <source>
        <strain evidence="5">ATCC 20476 / IMI 206040</strain>
    </source>
</reference>
<dbReference type="EMBL" id="ABDG02000028">
    <property type="protein sequence ID" value="EHK40247.1"/>
    <property type="molecule type" value="Genomic_DNA"/>
</dbReference>
<feature type="domain" description="Nephrocystin 3-like N-terminal" evidence="3">
    <location>
        <begin position="22"/>
        <end position="182"/>
    </location>
</feature>
<dbReference type="Gene3D" id="3.40.50.300">
    <property type="entry name" value="P-loop containing nucleotide triphosphate hydrolases"/>
    <property type="match status" value="1"/>
</dbReference>
<dbReference type="STRING" id="452589.G9P9B8"/>
<dbReference type="PANTHER" id="PTHR10039:SF14">
    <property type="entry name" value="NACHT DOMAIN-CONTAINING PROTEIN"/>
    <property type="match status" value="1"/>
</dbReference>
<dbReference type="Pfam" id="PF24883">
    <property type="entry name" value="NPHP3_N"/>
    <property type="match status" value="1"/>
</dbReference>
<organism evidence="4 5">
    <name type="scientific">Hypocrea atroviridis (strain ATCC 20476 / IMI 206040)</name>
    <name type="common">Trichoderma atroviride</name>
    <dbReference type="NCBI Taxonomy" id="452589"/>
    <lineage>
        <taxon>Eukaryota</taxon>
        <taxon>Fungi</taxon>
        <taxon>Dikarya</taxon>
        <taxon>Ascomycota</taxon>
        <taxon>Pezizomycotina</taxon>
        <taxon>Sordariomycetes</taxon>
        <taxon>Hypocreomycetidae</taxon>
        <taxon>Hypocreales</taxon>
        <taxon>Hypocreaceae</taxon>
        <taxon>Trichoderma</taxon>
    </lineage>
</organism>
<dbReference type="OMA" id="AQRIFPI"/>
<dbReference type="PANTHER" id="PTHR10039">
    <property type="entry name" value="AMELOGENIN"/>
    <property type="match status" value="1"/>
</dbReference>